<evidence type="ECO:0000313" key="1">
    <source>
        <dbReference type="EMBL" id="EJK52217.1"/>
    </source>
</evidence>
<dbReference type="AlphaFoldDB" id="K0S057"/>
<dbReference type="Proteomes" id="UP000266841">
    <property type="component" value="Unassembled WGS sequence"/>
</dbReference>
<accession>K0S057</accession>
<comment type="caution">
    <text evidence="1">The sequence shown here is derived from an EMBL/GenBank/DDBJ whole genome shotgun (WGS) entry which is preliminary data.</text>
</comment>
<gene>
    <name evidence="1" type="ORF">THAOC_28539</name>
</gene>
<protein>
    <submittedName>
        <fullName evidence="1">Uncharacterized protein</fullName>
    </submittedName>
</protein>
<keyword evidence="2" id="KW-1185">Reference proteome</keyword>
<reference evidence="1 2" key="1">
    <citation type="journal article" date="2012" name="Genome Biol.">
        <title>Genome and low-iron response of an oceanic diatom adapted to chronic iron limitation.</title>
        <authorList>
            <person name="Lommer M."/>
            <person name="Specht M."/>
            <person name="Roy A.S."/>
            <person name="Kraemer L."/>
            <person name="Andreson R."/>
            <person name="Gutowska M.A."/>
            <person name="Wolf J."/>
            <person name="Bergner S.V."/>
            <person name="Schilhabel M.B."/>
            <person name="Klostermeier U.C."/>
            <person name="Beiko R.G."/>
            <person name="Rosenstiel P."/>
            <person name="Hippler M."/>
            <person name="Laroche J."/>
        </authorList>
    </citation>
    <scope>NUCLEOTIDE SEQUENCE [LARGE SCALE GENOMIC DNA]</scope>
    <source>
        <strain evidence="1 2">CCMP1005</strain>
    </source>
</reference>
<evidence type="ECO:0000313" key="2">
    <source>
        <dbReference type="Proteomes" id="UP000266841"/>
    </source>
</evidence>
<sequence>MTSCPVRVRSLVTIDNERRQSGVLLRLGAQPTSRRRTRPPSTLSSVAIASVASRGRDTPSLTIVATCLRDKKNEGANLGGDAVSGGGRLSVALVGPDDRVQMRYSAPGRNFNTVGIVPSPSDSGCANLLAVGDNGKLWTGPIDIDADRRIGIELPLRECPCQYRESRTSDSPRKKAKYEIPDWTRVDTITPMLESDDVVTPSSRECSPGRKGMRASGMHLSPRAFVLATRMNTRCSPTLMELTLCEQSNCCSWLRMSGLEDMRAPITSVFFASKDRCGARIWAKLTSSMGQSIQQRGIALLGLEDGSLMASIVTATDEGDLSKVTRAIRLFKLATAEPLLSIQILEMSQQHKGEGATEQVLLCTGALGNIMSLKSNGDSDCFVFETTLPSCEGRWTSLTCVGLRAVNGDHCYVSFVGSNDSRSMFACSVTLKPIRKDDQQDYQQEIHQLSSPPRIASVHGPQSCLAIKMDSSMHFVSARVDGRVCLAALMELNRSSDQCVSQRNSASLLPTLNAVTSGGSDLVVPKSTPDLDKDGRLVYEVREATKIASRITAMTECDGGGIFGCSMSTNNLNQENQALNWVTTRHLLQPNYAIPRAFPRSVEEAKPVCYRRTCDGVPVKVVFGGTASSYANAETHSSQVNAVPANANPITSFSSMSLIYSDSMRSWFPSDKISRSTELNASCTACRSSDAVVVGVSLTLGSRTFDLLSGVSDGQASSQLPRVDAEGLINWWFQRNMDVCAVSKEELWGVGPVAIVLRLTQDDVTSIDFALGSLDSLPTKLPLLRRAILSRVLMDSKNMSNKDLSRKVGLFYSQISHKETSKLLKYISRQADSLLARLECDNSCPDELERASLSLYDTLRARLKLTF</sequence>
<name>K0S057_THAOC</name>
<dbReference type="EMBL" id="AGNL01040234">
    <property type="protein sequence ID" value="EJK52217.1"/>
    <property type="molecule type" value="Genomic_DNA"/>
</dbReference>
<proteinExistence type="predicted"/>
<organism evidence="1 2">
    <name type="scientific">Thalassiosira oceanica</name>
    <name type="common">Marine diatom</name>
    <dbReference type="NCBI Taxonomy" id="159749"/>
    <lineage>
        <taxon>Eukaryota</taxon>
        <taxon>Sar</taxon>
        <taxon>Stramenopiles</taxon>
        <taxon>Ochrophyta</taxon>
        <taxon>Bacillariophyta</taxon>
        <taxon>Coscinodiscophyceae</taxon>
        <taxon>Thalassiosirophycidae</taxon>
        <taxon>Thalassiosirales</taxon>
        <taxon>Thalassiosiraceae</taxon>
        <taxon>Thalassiosira</taxon>
    </lineage>
</organism>